<comment type="caution">
    <text evidence="2">The sequence shown here is derived from an EMBL/GenBank/DDBJ whole genome shotgun (WGS) entry which is preliminary data.</text>
</comment>
<evidence type="ECO:0000256" key="1">
    <source>
        <dbReference type="SAM" id="Phobius"/>
    </source>
</evidence>
<dbReference type="EMBL" id="JAJSOF020000001">
    <property type="protein sequence ID" value="KAJ4451311.1"/>
    <property type="molecule type" value="Genomic_DNA"/>
</dbReference>
<dbReference type="Proteomes" id="UP001148838">
    <property type="component" value="Unassembled WGS sequence"/>
</dbReference>
<proteinExistence type="predicted"/>
<keyword evidence="1" id="KW-0472">Membrane</keyword>
<sequence>MSSTWPGIEPATSGIEGQRYTNCDKQAEHISQIKCIIISTIIVIVVVIIIIINIIHELNRVVYSYSSYADPSFCFKLILVQTKYFDAIANTRVWHSLASRYVNQMFGQNNGRIVPSLKVQRNWQGQTSRYCLAIAYAFLRQTVQLFLYNTYETEYSLPMQFTFISTDDIMDLQEERPQLQKNVGNSKTENNQFSSYKESKHEECRNYELPRNTLQKYPATIDDTEVETLQKYPATIDDTEHNKTMCYVQRINYT</sequence>
<keyword evidence="3" id="KW-1185">Reference proteome</keyword>
<evidence type="ECO:0000313" key="3">
    <source>
        <dbReference type="Proteomes" id="UP001148838"/>
    </source>
</evidence>
<protein>
    <submittedName>
        <fullName evidence="2">Uncharacterized protein</fullName>
    </submittedName>
</protein>
<name>A0ABQ8TYW7_PERAM</name>
<reference evidence="2 3" key="1">
    <citation type="journal article" date="2022" name="Allergy">
        <title>Genome assembly and annotation of Periplaneta americana reveal a comprehensive cockroach allergen profile.</title>
        <authorList>
            <person name="Wang L."/>
            <person name="Xiong Q."/>
            <person name="Saelim N."/>
            <person name="Wang L."/>
            <person name="Nong W."/>
            <person name="Wan A.T."/>
            <person name="Shi M."/>
            <person name="Liu X."/>
            <person name="Cao Q."/>
            <person name="Hui J.H.L."/>
            <person name="Sookrung N."/>
            <person name="Leung T.F."/>
            <person name="Tungtrongchitr A."/>
            <person name="Tsui S.K.W."/>
        </authorList>
    </citation>
    <scope>NUCLEOTIDE SEQUENCE [LARGE SCALE GENOMIC DNA]</scope>
    <source>
        <strain evidence="2">PWHHKU_190912</strain>
    </source>
</reference>
<feature type="transmembrane region" description="Helical" evidence="1">
    <location>
        <begin position="35"/>
        <end position="55"/>
    </location>
</feature>
<gene>
    <name evidence="2" type="ORF">ANN_02772</name>
</gene>
<keyword evidence="1" id="KW-0812">Transmembrane</keyword>
<keyword evidence="1" id="KW-1133">Transmembrane helix</keyword>
<accession>A0ABQ8TYW7</accession>
<organism evidence="2 3">
    <name type="scientific">Periplaneta americana</name>
    <name type="common">American cockroach</name>
    <name type="synonym">Blatta americana</name>
    <dbReference type="NCBI Taxonomy" id="6978"/>
    <lineage>
        <taxon>Eukaryota</taxon>
        <taxon>Metazoa</taxon>
        <taxon>Ecdysozoa</taxon>
        <taxon>Arthropoda</taxon>
        <taxon>Hexapoda</taxon>
        <taxon>Insecta</taxon>
        <taxon>Pterygota</taxon>
        <taxon>Neoptera</taxon>
        <taxon>Polyneoptera</taxon>
        <taxon>Dictyoptera</taxon>
        <taxon>Blattodea</taxon>
        <taxon>Blattoidea</taxon>
        <taxon>Blattidae</taxon>
        <taxon>Blattinae</taxon>
        <taxon>Periplaneta</taxon>
    </lineage>
</organism>
<evidence type="ECO:0000313" key="2">
    <source>
        <dbReference type="EMBL" id="KAJ4451311.1"/>
    </source>
</evidence>